<name>A0A344A2L1_9HEMI</name>
<keyword evidence="1" id="KW-1133">Transmembrane helix</keyword>
<reference evidence="2" key="1">
    <citation type="submission" date="2018-02" db="EMBL/GenBank/DDBJ databases">
        <title>Resolving the psyllid tree of life: Phylogenomic analysis of the superfamily Psylloidea (Hemiptera).</title>
        <authorList>
            <person name="Percy D.M."/>
            <person name="Sveinsson S."/>
            <person name="Lemmon A.R."/>
            <person name="Lemmon E.M."/>
            <person name="Ouvrard D."/>
            <person name="Burckhardt D."/>
        </authorList>
    </citation>
    <scope>NUCLEOTIDE SEQUENCE</scope>
    <source>
        <strain evidence="2">DP1.idba.114_circ</strain>
    </source>
</reference>
<gene>
    <name evidence="2" type="primary">atp8</name>
</gene>
<protein>
    <submittedName>
        <fullName evidence="2">ATP synthase F0 subunit 8</fullName>
    </submittedName>
</protein>
<keyword evidence="2" id="KW-0496">Mitochondrion</keyword>
<dbReference type="RefSeq" id="YP_009500743.1">
    <property type="nucleotide sequence ID" value="NC_038112.1"/>
</dbReference>
<accession>A0A344A2L1</accession>
<proteinExistence type="predicted"/>
<geneLocation type="mitochondrion" evidence="2"/>
<evidence type="ECO:0000313" key="2">
    <source>
        <dbReference type="EMBL" id="AWU49002.1"/>
    </source>
</evidence>
<keyword evidence="1" id="KW-0812">Transmembrane</keyword>
<dbReference type="GeneID" id="37505117"/>
<keyword evidence="1" id="KW-0472">Membrane</keyword>
<dbReference type="AlphaFoldDB" id="A0A344A2L1"/>
<dbReference type="EMBL" id="MG989232">
    <property type="protein sequence ID" value="AWU49002.1"/>
    <property type="molecule type" value="Genomic_DNA"/>
</dbReference>
<sequence length="50" mass="6236">MPQMAPMSWLLILIMIFMILIMLKSWMYFLYKSKENKKSYFNMKNLPIKW</sequence>
<organism evidence="2">
    <name type="scientific">Paracarsidara gigantea</name>
    <dbReference type="NCBI Taxonomy" id="2218136"/>
    <lineage>
        <taxon>Eukaryota</taxon>
        <taxon>Metazoa</taxon>
        <taxon>Ecdysozoa</taxon>
        <taxon>Arthropoda</taxon>
        <taxon>Hexapoda</taxon>
        <taxon>Insecta</taxon>
        <taxon>Pterygota</taxon>
        <taxon>Neoptera</taxon>
        <taxon>Paraneoptera</taxon>
        <taxon>Hemiptera</taxon>
        <taxon>Sternorrhyncha</taxon>
        <taxon>Psylloidea</taxon>
        <taxon>Carsidaridae</taxon>
        <taxon>Carsidarinae</taxon>
        <taxon>Paracarsidara</taxon>
    </lineage>
</organism>
<feature type="transmembrane region" description="Helical" evidence="1">
    <location>
        <begin position="6"/>
        <end position="31"/>
    </location>
</feature>
<evidence type="ECO:0000256" key="1">
    <source>
        <dbReference type="SAM" id="Phobius"/>
    </source>
</evidence>